<evidence type="ECO:0000256" key="1">
    <source>
        <dbReference type="ARBA" id="ARBA00022490"/>
    </source>
</evidence>
<evidence type="ECO:0000313" key="7">
    <source>
        <dbReference type="EMBL" id="MDT0262167.1"/>
    </source>
</evidence>
<evidence type="ECO:0000256" key="2">
    <source>
        <dbReference type="ARBA" id="ARBA00022603"/>
    </source>
</evidence>
<proteinExistence type="inferred from homology"/>
<dbReference type="GO" id="GO:0032259">
    <property type="term" value="P:methylation"/>
    <property type="evidence" value="ECO:0007669"/>
    <property type="project" value="UniProtKB-KW"/>
</dbReference>
<keyword evidence="3 5" id="KW-0808">Transferase</keyword>
<evidence type="ECO:0000313" key="8">
    <source>
        <dbReference type="Proteomes" id="UP001183176"/>
    </source>
</evidence>
<dbReference type="EC" id="2.1.1.144" evidence="5"/>
<evidence type="ECO:0000259" key="6">
    <source>
        <dbReference type="Pfam" id="PF13649"/>
    </source>
</evidence>
<dbReference type="NCBIfam" id="NF010703">
    <property type="entry name" value="PRK14103.1"/>
    <property type="match status" value="1"/>
</dbReference>
<dbReference type="Gene3D" id="1.10.150.290">
    <property type="entry name" value="S-adenosyl-L-methionine-dependent methyltransferases"/>
    <property type="match status" value="1"/>
</dbReference>
<comment type="subcellular location">
    <subcellularLocation>
        <location evidence="5">Cytoplasm</location>
    </subcellularLocation>
</comment>
<dbReference type="PANTHER" id="PTHR43861">
    <property type="entry name" value="TRANS-ACONITATE 2-METHYLTRANSFERASE-RELATED"/>
    <property type="match status" value="1"/>
</dbReference>
<keyword evidence="2 5" id="KW-0489">Methyltransferase</keyword>
<dbReference type="Proteomes" id="UP001183176">
    <property type="component" value="Unassembled WGS sequence"/>
</dbReference>
<dbReference type="Gene3D" id="3.40.50.150">
    <property type="entry name" value="Vaccinia Virus protein VP39"/>
    <property type="match status" value="1"/>
</dbReference>
<dbReference type="CDD" id="cd02440">
    <property type="entry name" value="AdoMet_MTases"/>
    <property type="match status" value="1"/>
</dbReference>
<organism evidence="7 8">
    <name type="scientific">Jatrophihabitans lederbergiae</name>
    <dbReference type="NCBI Taxonomy" id="3075547"/>
    <lineage>
        <taxon>Bacteria</taxon>
        <taxon>Bacillati</taxon>
        <taxon>Actinomycetota</taxon>
        <taxon>Actinomycetes</taxon>
        <taxon>Jatrophihabitantales</taxon>
        <taxon>Jatrophihabitantaceae</taxon>
        <taxon>Jatrophihabitans</taxon>
    </lineage>
</organism>
<gene>
    <name evidence="5" type="primary">tam</name>
    <name evidence="7" type="ORF">RM423_12265</name>
</gene>
<feature type="domain" description="Methyltransferase" evidence="6">
    <location>
        <begin position="34"/>
        <end position="116"/>
    </location>
</feature>
<comment type="catalytic activity">
    <reaction evidence="5">
        <text>trans-aconitate + S-adenosyl-L-methionine = (E)-3-(methoxycarbonyl)pent-2-enedioate + S-adenosyl-L-homocysteine</text>
        <dbReference type="Rhea" id="RHEA:14969"/>
        <dbReference type="ChEBI" id="CHEBI:15708"/>
        <dbReference type="ChEBI" id="CHEBI:57470"/>
        <dbReference type="ChEBI" id="CHEBI:57856"/>
        <dbReference type="ChEBI" id="CHEBI:59789"/>
        <dbReference type="EC" id="2.1.1.144"/>
    </reaction>
</comment>
<dbReference type="PANTHER" id="PTHR43861:SF1">
    <property type="entry name" value="TRANS-ACONITATE 2-METHYLTRANSFERASE"/>
    <property type="match status" value="1"/>
</dbReference>
<dbReference type="RefSeq" id="WP_311423317.1">
    <property type="nucleotide sequence ID" value="NZ_JAVREH010000014.1"/>
</dbReference>
<comment type="caution">
    <text evidence="7">The sequence shown here is derived from an EMBL/GenBank/DDBJ whole genome shotgun (WGS) entry which is preliminary data.</text>
</comment>
<keyword evidence="8" id="KW-1185">Reference proteome</keyword>
<dbReference type="EMBL" id="JAVREH010000014">
    <property type="protein sequence ID" value="MDT0262167.1"/>
    <property type="molecule type" value="Genomic_DNA"/>
</dbReference>
<evidence type="ECO:0000256" key="4">
    <source>
        <dbReference type="ARBA" id="ARBA00022691"/>
    </source>
</evidence>
<keyword evidence="4 5" id="KW-0949">S-adenosyl-L-methionine</keyword>
<dbReference type="InterPro" id="IPR029063">
    <property type="entry name" value="SAM-dependent_MTases_sf"/>
</dbReference>
<dbReference type="HAMAP" id="MF_00560">
    <property type="entry name" value="Tran_acon_Me_trans"/>
    <property type="match status" value="1"/>
</dbReference>
<keyword evidence="1 5" id="KW-0963">Cytoplasm</keyword>
<reference evidence="8" key="1">
    <citation type="submission" date="2023-07" db="EMBL/GenBank/DDBJ databases">
        <title>30 novel species of actinomycetes from the DSMZ collection.</title>
        <authorList>
            <person name="Nouioui I."/>
        </authorList>
    </citation>
    <scope>NUCLEOTIDE SEQUENCE [LARGE SCALE GENOMIC DNA]</scope>
    <source>
        <strain evidence="8">DSM 44399</strain>
    </source>
</reference>
<dbReference type="InterPro" id="IPR023149">
    <property type="entry name" value="Trans_acon_MeTrfase_C"/>
</dbReference>
<evidence type="ECO:0000256" key="5">
    <source>
        <dbReference type="HAMAP-Rule" id="MF_00560"/>
    </source>
</evidence>
<protein>
    <recommendedName>
        <fullName evidence="5">Trans-aconitate 2-methyltransferase</fullName>
        <ecNumber evidence="5">2.1.1.144</ecNumber>
    </recommendedName>
</protein>
<dbReference type="SUPFAM" id="SSF53335">
    <property type="entry name" value="S-adenosyl-L-methionine-dependent methyltransferases"/>
    <property type="match status" value="1"/>
</dbReference>
<dbReference type="InterPro" id="IPR041698">
    <property type="entry name" value="Methyltransf_25"/>
</dbReference>
<comment type="function">
    <text evidence="5">Catalyzes the S-adenosylmethionine monomethyl esterification of trans-aconitate.</text>
</comment>
<accession>A0ABU2JAZ7</accession>
<dbReference type="Pfam" id="PF13649">
    <property type="entry name" value="Methyltransf_25"/>
    <property type="match status" value="1"/>
</dbReference>
<evidence type="ECO:0000256" key="3">
    <source>
        <dbReference type="ARBA" id="ARBA00022679"/>
    </source>
</evidence>
<dbReference type="GO" id="GO:0030798">
    <property type="term" value="F:trans-aconitate 2-methyltransferase activity"/>
    <property type="evidence" value="ECO:0007669"/>
    <property type="project" value="UniProtKB-EC"/>
</dbReference>
<sequence length="257" mass="28412">MQWDPQQYGRYSSERGRPFFDLLAQVRAQAPASVTDLGCGSGELTAALAQRWPEATIRGLDSSPDMIERANQHQSENLSFHLARAEDFSATEVEVLISNALLQWVPGHLGLLSRWAGELAGGGWLALQVPANFDSPSHRLMRELASAPRWRDTLDGVLRHADAVSEPADYLATLADAGLRVDAWQTSYLHVLSGENPVLEWVRGTGLRPVLQALEDNDADRAEFEAEYASLLRQAYPAREGVTMFPFLRTFVVASKP</sequence>
<name>A0ABU2JAZ7_9ACTN</name>
<dbReference type="InterPro" id="IPR023506">
    <property type="entry name" value="Trans-aconitate_MeTrfase"/>
</dbReference>
<comment type="similarity">
    <text evidence="5">Belongs to the methyltransferase superfamily. Tam family.</text>
</comment>